<keyword evidence="1" id="KW-0675">Receptor</keyword>
<keyword evidence="1" id="KW-0808">Transferase</keyword>
<comment type="caution">
    <text evidence="1">The sequence shown here is derived from an EMBL/GenBank/DDBJ whole genome shotgun (WGS) entry which is preliminary data.</text>
</comment>
<accession>A0A2P6U0K2</accession>
<sequence length="85" mass="9487">MLARRQLPPSLATATCLRRLEVSFSYKEWLGREVPDLLRQLPALKQVSLAHCDAQPDVAGELAALPNVTVSLAQAPDYSLQRHFF</sequence>
<evidence type="ECO:0000313" key="2">
    <source>
        <dbReference type="Proteomes" id="UP000239899"/>
    </source>
</evidence>
<dbReference type="GO" id="GO:0016301">
    <property type="term" value="F:kinase activity"/>
    <property type="evidence" value="ECO:0007669"/>
    <property type="project" value="UniProtKB-KW"/>
</dbReference>
<dbReference type="Proteomes" id="UP000239899">
    <property type="component" value="Unassembled WGS sequence"/>
</dbReference>
<dbReference type="EMBL" id="LHPG02000003">
    <property type="protein sequence ID" value="PRW59839.1"/>
    <property type="molecule type" value="Genomic_DNA"/>
</dbReference>
<evidence type="ECO:0000313" key="1">
    <source>
        <dbReference type="EMBL" id="PRW59839.1"/>
    </source>
</evidence>
<gene>
    <name evidence="1" type="ORF">C2E21_1952</name>
</gene>
<dbReference type="AlphaFoldDB" id="A0A2P6U0K2"/>
<proteinExistence type="predicted"/>
<keyword evidence="1" id="KW-0418">Kinase</keyword>
<organism evidence="1 2">
    <name type="scientific">Chlorella sorokiniana</name>
    <name type="common">Freshwater green alga</name>
    <dbReference type="NCBI Taxonomy" id="3076"/>
    <lineage>
        <taxon>Eukaryota</taxon>
        <taxon>Viridiplantae</taxon>
        <taxon>Chlorophyta</taxon>
        <taxon>core chlorophytes</taxon>
        <taxon>Trebouxiophyceae</taxon>
        <taxon>Chlorellales</taxon>
        <taxon>Chlorellaceae</taxon>
        <taxon>Chlorella clade</taxon>
        <taxon>Chlorella</taxon>
    </lineage>
</organism>
<protein>
    <submittedName>
        <fullName evidence="1">Receptor kinase</fullName>
    </submittedName>
</protein>
<name>A0A2P6U0K2_CHLSO</name>
<keyword evidence="2" id="KW-1185">Reference proteome</keyword>
<reference evidence="1 2" key="1">
    <citation type="journal article" date="2018" name="Plant J.">
        <title>Genome sequences of Chlorella sorokiniana UTEX 1602 and Micractinium conductrix SAG 241.80: implications to maltose excretion by a green alga.</title>
        <authorList>
            <person name="Arriola M.B."/>
            <person name="Velmurugan N."/>
            <person name="Zhang Y."/>
            <person name="Plunkett M.H."/>
            <person name="Hondzo H."/>
            <person name="Barney B.M."/>
        </authorList>
    </citation>
    <scope>NUCLEOTIDE SEQUENCE [LARGE SCALE GENOMIC DNA]</scope>
    <source>
        <strain evidence="2">UTEX 1602</strain>
    </source>
</reference>